<dbReference type="InterPro" id="IPR018060">
    <property type="entry name" value="HTH_AraC"/>
</dbReference>
<dbReference type="PANTHER" id="PTHR40055:SF1">
    <property type="entry name" value="TRANSCRIPTIONAL REGULATOR YGIV-RELATED"/>
    <property type="match status" value="1"/>
</dbReference>
<gene>
    <name evidence="5" type="ORF">ATO12_04215</name>
</gene>
<dbReference type="InterPro" id="IPR009057">
    <property type="entry name" value="Homeodomain-like_sf"/>
</dbReference>
<dbReference type="STRING" id="1317122.ATO12_04215"/>
<dbReference type="Pfam" id="PF06445">
    <property type="entry name" value="GyrI-like"/>
    <property type="match status" value="1"/>
</dbReference>
<dbReference type="Gene3D" id="1.10.10.60">
    <property type="entry name" value="Homeodomain-like"/>
    <property type="match status" value="2"/>
</dbReference>
<dbReference type="RefSeq" id="WP_051575597.1">
    <property type="nucleotide sequence ID" value="NZ_AQRA01000001.1"/>
</dbReference>
<evidence type="ECO:0000256" key="3">
    <source>
        <dbReference type="ARBA" id="ARBA00023163"/>
    </source>
</evidence>
<dbReference type="PROSITE" id="PS01124">
    <property type="entry name" value="HTH_ARAC_FAMILY_2"/>
    <property type="match status" value="1"/>
</dbReference>
<organism evidence="5 6">
    <name type="scientific">Aquimarina atlantica</name>
    <dbReference type="NCBI Taxonomy" id="1317122"/>
    <lineage>
        <taxon>Bacteria</taxon>
        <taxon>Pseudomonadati</taxon>
        <taxon>Bacteroidota</taxon>
        <taxon>Flavobacteriia</taxon>
        <taxon>Flavobacteriales</taxon>
        <taxon>Flavobacteriaceae</taxon>
        <taxon>Aquimarina</taxon>
    </lineage>
</organism>
<evidence type="ECO:0000313" key="6">
    <source>
        <dbReference type="Proteomes" id="UP000023541"/>
    </source>
</evidence>
<evidence type="ECO:0000256" key="2">
    <source>
        <dbReference type="ARBA" id="ARBA00023125"/>
    </source>
</evidence>
<dbReference type="GO" id="GO:0043565">
    <property type="term" value="F:sequence-specific DNA binding"/>
    <property type="evidence" value="ECO:0007669"/>
    <property type="project" value="InterPro"/>
</dbReference>
<evidence type="ECO:0000313" key="5">
    <source>
        <dbReference type="EMBL" id="EZH76001.1"/>
    </source>
</evidence>
<proteinExistence type="predicted"/>
<name>A0A023C116_9FLAO</name>
<dbReference type="SMART" id="SM00342">
    <property type="entry name" value="HTH_ARAC"/>
    <property type="match status" value="1"/>
</dbReference>
<dbReference type="InterPro" id="IPR010499">
    <property type="entry name" value="AraC_E-bd"/>
</dbReference>
<dbReference type="Gene3D" id="3.20.80.10">
    <property type="entry name" value="Regulatory factor, effector binding domain"/>
    <property type="match status" value="1"/>
</dbReference>
<dbReference type="InterPro" id="IPR011256">
    <property type="entry name" value="Reg_factor_effector_dom_sf"/>
</dbReference>
<sequence>MQTKINETRREYIKRISYILDFIEKNLDANLSLEQLSKKAHYSSYHFHRVFSTIIGENLNQYINRKRIERIASILLVGTNKSIKELAYNYGFNSESSFSRAFKKYYGISPTTFITEGKMTLSKIGIESFTTEKYICSIDNTKKWIEMNAQITVKELQEIQLAGIMHIGEFDKIGNMYQRLIAWGNKKEMLPSSGFKAITIYHDNPNITQTPKVRYSACITINKEFKTEGEIRPFTIQRGDYVIGNFEIEAKDFPKAWESMSLWVLDNNYKFRDGDYFEVYHNDHKTHPEQKFIVDICIPIEKHSKNNKVPNKEIFSSHNKSVKQDYIQLDYHQLIGYMKKLRAFFHKEYATVFKLGTIYQGNPDFSYFSLTTEELKKQKLKFVIIFNHKTMRFSICLSGQNKSIRKKYWEMFKGSSWNTYHLAESINSSLSIIDHEIIKNPNFDDIHILTKQVETESLKFINEIRSILEG</sequence>
<keyword evidence="2" id="KW-0238">DNA-binding</keyword>
<dbReference type="InterPro" id="IPR029442">
    <property type="entry name" value="GyrI-like"/>
</dbReference>
<reference evidence="5 6" key="1">
    <citation type="submission" date="2014-04" db="EMBL/GenBank/DDBJ databases">
        <title>Aquimarina sp. 22II-S11-z7 Genome Sequencing.</title>
        <authorList>
            <person name="Lai Q."/>
        </authorList>
    </citation>
    <scope>NUCLEOTIDE SEQUENCE [LARGE SCALE GENOMIC DNA]</scope>
    <source>
        <strain evidence="5 6">22II-S11-z7</strain>
    </source>
</reference>
<dbReference type="eggNOG" id="COG2207">
    <property type="taxonomic scope" value="Bacteria"/>
</dbReference>
<dbReference type="SUPFAM" id="SSF46689">
    <property type="entry name" value="Homeodomain-like"/>
    <property type="match status" value="2"/>
</dbReference>
<keyword evidence="1" id="KW-0805">Transcription regulation</keyword>
<dbReference type="GO" id="GO:0003700">
    <property type="term" value="F:DNA-binding transcription factor activity"/>
    <property type="evidence" value="ECO:0007669"/>
    <property type="project" value="InterPro"/>
</dbReference>
<dbReference type="InterPro" id="IPR018062">
    <property type="entry name" value="HTH_AraC-typ_CS"/>
</dbReference>
<keyword evidence="3" id="KW-0804">Transcription</keyword>
<dbReference type="OrthoDB" id="9816011at2"/>
<dbReference type="AlphaFoldDB" id="A0A023C116"/>
<dbReference type="SUPFAM" id="SSF55136">
    <property type="entry name" value="Probable bacterial effector-binding domain"/>
    <property type="match status" value="1"/>
</dbReference>
<dbReference type="PRINTS" id="PR00032">
    <property type="entry name" value="HTHARAC"/>
</dbReference>
<accession>A0A023C116</accession>
<dbReference type="EMBL" id="AQRA01000001">
    <property type="protein sequence ID" value="EZH76001.1"/>
    <property type="molecule type" value="Genomic_DNA"/>
</dbReference>
<dbReference type="PANTHER" id="PTHR40055">
    <property type="entry name" value="TRANSCRIPTIONAL REGULATOR YGIV-RELATED"/>
    <property type="match status" value="1"/>
</dbReference>
<evidence type="ECO:0000256" key="1">
    <source>
        <dbReference type="ARBA" id="ARBA00023015"/>
    </source>
</evidence>
<dbReference type="Proteomes" id="UP000023541">
    <property type="component" value="Unassembled WGS sequence"/>
</dbReference>
<dbReference type="PROSITE" id="PS00041">
    <property type="entry name" value="HTH_ARAC_FAMILY_1"/>
    <property type="match status" value="1"/>
</dbReference>
<dbReference type="InterPro" id="IPR020449">
    <property type="entry name" value="Tscrpt_reg_AraC-type_HTH"/>
</dbReference>
<dbReference type="InterPro" id="IPR054269">
    <property type="entry name" value="DUF7000"/>
</dbReference>
<comment type="caution">
    <text evidence="5">The sequence shown here is derived from an EMBL/GenBank/DDBJ whole genome shotgun (WGS) entry which is preliminary data.</text>
</comment>
<feature type="domain" description="HTH araC/xylS-type" evidence="4">
    <location>
        <begin position="17"/>
        <end position="116"/>
    </location>
</feature>
<evidence type="ECO:0000259" key="4">
    <source>
        <dbReference type="PROSITE" id="PS01124"/>
    </source>
</evidence>
<dbReference type="Pfam" id="PF22526">
    <property type="entry name" value="DUF7000"/>
    <property type="match status" value="1"/>
</dbReference>
<keyword evidence="6" id="KW-1185">Reference proteome</keyword>
<dbReference type="eggNOG" id="COG3449">
    <property type="taxonomic scope" value="Bacteria"/>
</dbReference>
<dbReference type="InterPro" id="IPR050908">
    <property type="entry name" value="SmbC-like"/>
</dbReference>
<dbReference type="Pfam" id="PF12833">
    <property type="entry name" value="HTH_18"/>
    <property type="match status" value="1"/>
</dbReference>
<dbReference type="SMART" id="SM00871">
    <property type="entry name" value="AraC_E_bind"/>
    <property type="match status" value="1"/>
</dbReference>
<protein>
    <recommendedName>
        <fullName evidence="4">HTH araC/xylS-type domain-containing protein</fullName>
    </recommendedName>
</protein>